<protein>
    <submittedName>
        <fullName evidence="4">Uncharacterized protein DUF4102</fullName>
    </submittedName>
</protein>
<keyword evidence="2" id="KW-0229">DNA integration</keyword>
<dbReference type="EMBL" id="RJVL01000007">
    <property type="protein sequence ID" value="ROR40368.1"/>
    <property type="molecule type" value="Genomic_DNA"/>
</dbReference>
<keyword evidence="5" id="KW-1185">Reference proteome</keyword>
<dbReference type="Gene3D" id="3.30.160.390">
    <property type="entry name" value="Integrase, DNA-binding domain"/>
    <property type="match status" value="1"/>
</dbReference>
<evidence type="ECO:0000259" key="3">
    <source>
        <dbReference type="Pfam" id="PF13356"/>
    </source>
</evidence>
<dbReference type="InterPro" id="IPR050808">
    <property type="entry name" value="Phage_Integrase"/>
</dbReference>
<dbReference type="GO" id="GO:0015074">
    <property type="term" value="P:DNA integration"/>
    <property type="evidence" value="ECO:0007669"/>
    <property type="project" value="UniProtKB-KW"/>
</dbReference>
<sequence length="132" mass="14719">MLTDTALRNLKPKSLTYKISNRDGMYVTVSPAGTITFRYDYCLHGRRETLTIGRYCALGISLALAREKLLDAKKAVMAGRSPALEKQREKRRLTAAKNFGDVALSWMADANPFNHAGLGGLLMIEWARRATE</sequence>
<comment type="similarity">
    <text evidence="1">Belongs to the 'phage' integrase family.</text>
</comment>
<evidence type="ECO:0000313" key="5">
    <source>
        <dbReference type="Proteomes" id="UP000271868"/>
    </source>
</evidence>
<dbReference type="PANTHER" id="PTHR30629">
    <property type="entry name" value="PROPHAGE INTEGRASE"/>
    <property type="match status" value="1"/>
</dbReference>
<dbReference type="AlphaFoldDB" id="A0AAX1WRB2"/>
<dbReference type="InterPro" id="IPR025166">
    <property type="entry name" value="Integrase_DNA_bind_dom"/>
</dbReference>
<dbReference type="Proteomes" id="UP000271868">
    <property type="component" value="Unassembled WGS sequence"/>
</dbReference>
<proteinExistence type="inferred from homology"/>
<evidence type="ECO:0000256" key="2">
    <source>
        <dbReference type="ARBA" id="ARBA00022908"/>
    </source>
</evidence>
<organism evidence="4 5">
    <name type="scientific">Diaphorobacter nitroreducens</name>
    <dbReference type="NCBI Taxonomy" id="164759"/>
    <lineage>
        <taxon>Bacteria</taxon>
        <taxon>Pseudomonadati</taxon>
        <taxon>Pseudomonadota</taxon>
        <taxon>Betaproteobacteria</taxon>
        <taxon>Burkholderiales</taxon>
        <taxon>Comamonadaceae</taxon>
        <taxon>Diaphorobacter</taxon>
    </lineage>
</organism>
<reference evidence="4 5" key="1">
    <citation type="submission" date="2018-11" db="EMBL/GenBank/DDBJ databases">
        <title>Genomic Encyclopedia of Type Strains, Phase IV (KMG-IV): sequencing the most valuable type-strain genomes for metagenomic binning, comparative biology and taxonomic classification.</title>
        <authorList>
            <person name="Goeker M."/>
        </authorList>
    </citation>
    <scope>NUCLEOTIDE SEQUENCE [LARGE SCALE GENOMIC DNA]</scope>
    <source>
        <strain evidence="4 5">DSM 15985</strain>
    </source>
</reference>
<dbReference type="PANTHER" id="PTHR30629:SF2">
    <property type="entry name" value="PROPHAGE INTEGRASE INTS-RELATED"/>
    <property type="match status" value="1"/>
</dbReference>
<dbReference type="Pfam" id="PF13356">
    <property type="entry name" value="Arm-DNA-bind_3"/>
    <property type="match status" value="1"/>
</dbReference>
<gene>
    <name evidence="4" type="ORF">EDC60_2891</name>
</gene>
<comment type="caution">
    <text evidence="4">The sequence shown here is derived from an EMBL/GenBank/DDBJ whole genome shotgun (WGS) entry which is preliminary data.</text>
</comment>
<dbReference type="InterPro" id="IPR038488">
    <property type="entry name" value="Integrase_DNA-bd_sf"/>
</dbReference>
<evidence type="ECO:0000313" key="4">
    <source>
        <dbReference type="EMBL" id="ROR40368.1"/>
    </source>
</evidence>
<evidence type="ECO:0000256" key="1">
    <source>
        <dbReference type="ARBA" id="ARBA00008857"/>
    </source>
</evidence>
<accession>A0AAX1WRB2</accession>
<name>A0AAX1WRB2_9BURK</name>
<feature type="domain" description="Integrase DNA-binding" evidence="3">
    <location>
        <begin position="2"/>
        <end position="89"/>
    </location>
</feature>